<evidence type="ECO:0000256" key="8">
    <source>
        <dbReference type="ARBA" id="ARBA00031261"/>
    </source>
</evidence>
<evidence type="ECO:0000313" key="12">
    <source>
        <dbReference type="Proteomes" id="UP001305779"/>
    </source>
</evidence>
<evidence type="ECO:0000256" key="2">
    <source>
        <dbReference type="ARBA" id="ARBA00005716"/>
    </source>
</evidence>
<proteinExistence type="inferred from homology"/>
<evidence type="ECO:0000256" key="3">
    <source>
        <dbReference type="ARBA" id="ARBA00020637"/>
    </source>
</evidence>
<dbReference type="PANTHER" id="PTHR13074:SF9">
    <property type="entry name" value="MEDIATOR OF RNA POLYMERASE II TRANSCRIPTION SUBUNIT 8"/>
    <property type="match status" value="1"/>
</dbReference>
<evidence type="ECO:0000256" key="6">
    <source>
        <dbReference type="ARBA" id="ARBA00023163"/>
    </source>
</evidence>
<evidence type="ECO:0000256" key="7">
    <source>
        <dbReference type="ARBA" id="ARBA00023242"/>
    </source>
</evidence>
<evidence type="ECO:0000256" key="5">
    <source>
        <dbReference type="ARBA" id="ARBA00023159"/>
    </source>
</evidence>
<organism evidence="11 12">
    <name type="scientific">Zasmidium cellare</name>
    <name type="common">Wine cellar mold</name>
    <name type="synonym">Racodium cellare</name>
    <dbReference type="NCBI Taxonomy" id="395010"/>
    <lineage>
        <taxon>Eukaryota</taxon>
        <taxon>Fungi</taxon>
        <taxon>Dikarya</taxon>
        <taxon>Ascomycota</taxon>
        <taxon>Pezizomycotina</taxon>
        <taxon>Dothideomycetes</taxon>
        <taxon>Dothideomycetidae</taxon>
        <taxon>Mycosphaerellales</taxon>
        <taxon>Mycosphaerellaceae</taxon>
        <taxon>Zasmidium</taxon>
    </lineage>
</organism>
<evidence type="ECO:0000256" key="1">
    <source>
        <dbReference type="ARBA" id="ARBA00004123"/>
    </source>
</evidence>
<keyword evidence="12" id="KW-1185">Reference proteome</keyword>
<keyword evidence="6 9" id="KW-0804">Transcription</keyword>
<dbReference type="Pfam" id="PF10232">
    <property type="entry name" value="Med8"/>
    <property type="match status" value="1"/>
</dbReference>
<comment type="caution">
    <text evidence="11">The sequence shown here is derived from an EMBL/GenBank/DDBJ whole genome shotgun (WGS) entry which is preliminary data.</text>
</comment>
<keyword evidence="7 9" id="KW-0539">Nucleus</keyword>
<keyword evidence="5 9" id="KW-0010">Activator</keyword>
<dbReference type="InterPro" id="IPR019364">
    <property type="entry name" value="Mediatior_Med8_fun/met"/>
</dbReference>
<keyword evidence="4 9" id="KW-0805">Transcription regulation</keyword>
<dbReference type="Gene3D" id="1.20.58.1710">
    <property type="match status" value="1"/>
</dbReference>
<comment type="subunit">
    <text evidence="9">Component of the Mediator complex.</text>
</comment>
<comment type="subcellular location">
    <subcellularLocation>
        <location evidence="1 9">Nucleus</location>
    </subcellularLocation>
</comment>
<evidence type="ECO:0000256" key="9">
    <source>
        <dbReference type="RuleBase" id="RU364144"/>
    </source>
</evidence>
<sequence length="239" mass="27119">MALPTEHIRALDQLRVRLTQLTITLESLYGQLNHNGPLPSWPVLQSVASTVGQNMSELNDVLNAQRELFSTLHAYPTSTFPAYDEERQTLLYSMLYKKLELRGVEWIDEALKEAKEQDSTGQGDGLASDQMEEMWRWAGESSHKFTETWYEEEIFDDNFTVAEREAGIENVVTGIKRNLDEDEDEEDDDEVQNQKKGLNLEEIEGPMPSGYDPDKPAMSLESLLKFATTGEMTPPGANR</sequence>
<dbReference type="EMBL" id="JAXOVC010000001">
    <property type="protein sequence ID" value="KAK4508181.1"/>
    <property type="molecule type" value="Genomic_DNA"/>
</dbReference>
<dbReference type="Proteomes" id="UP001305779">
    <property type="component" value="Unassembled WGS sequence"/>
</dbReference>
<evidence type="ECO:0000313" key="11">
    <source>
        <dbReference type="EMBL" id="KAK4508181.1"/>
    </source>
</evidence>
<name>A0ABR0F4A6_ZASCE</name>
<feature type="compositionally biased region" description="Acidic residues" evidence="10">
    <location>
        <begin position="180"/>
        <end position="191"/>
    </location>
</feature>
<gene>
    <name evidence="9" type="primary">MED8</name>
    <name evidence="11" type="ORF">PRZ48_001919</name>
</gene>
<comment type="similarity">
    <text evidence="2 9">Belongs to the Mediator complex subunit 8 family.</text>
</comment>
<evidence type="ECO:0000256" key="10">
    <source>
        <dbReference type="SAM" id="MobiDB-lite"/>
    </source>
</evidence>
<protein>
    <recommendedName>
        <fullName evidence="3 9">Mediator of RNA polymerase II transcription subunit 8</fullName>
    </recommendedName>
    <alternativeName>
        <fullName evidence="8 9">Mediator complex subunit 8</fullName>
    </alternativeName>
</protein>
<dbReference type="PANTHER" id="PTHR13074">
    <property type="entry name" value="MEDIATOR OF RNA POLYMERASE II TRANSCRIPTION SUBUNIT 8"/>
    <property type="match status" value="1"/>
</dbReference>
<accession>A0ABR0F4A6</accession>
<evidence type="ECO:0000256" key="4">
    <source>
        <dbReference type="ARBA" id="ARBA00023015"/>
    </source>
</evidence>
<comment type="function">
    <text evidence="9">Component of the Mediator complex, a coactivator involved in the regulated transcription of nearly all RNA polymerase II-dependent genes. Mediator functions as a bridge to convey information from gene-specific regulatory proteins to the basal RNA polymerase II transcription machinery. Mediator is recruited to promoters by direct interactions with regulatory proteins and serves as a scaffold for the assembly of a functional preinitiation complex with RNA polymerase II and the general transcription factors.</text>
</comment>
<reference evidence="11 12" key="1">
    <citation type="journal article" date="2023" name="G3 (Bethesda)">
        <title>A chromosome-level genome assembly of Zasmidium syzygii isolated from banana leaves.</title>
        <authorList>
            <person name="van Westerhoven A.C."/>
            <person name="Mehrabi R."/>
            <person name="Talebi R."/>
            <person name="Steentjes M.B.F."/>
            <person name="Corcolon B."/>
            <person name="Chong P.A."/>
            <person name="Kema G.H.J."/>
            <person name="Seidl M.F."/>
        </authorList>
    </citation>
    <scope>NUCLEOTIDE SEQUENCE [LARGE SCALE GENOMIC DNA]</scope>
    <source>
        <strain evidence="11 12">P124</strain>
    </source>
</reference>
<feature type="region of interest" description="Disordered" evidence="10">
    <location>
        <begin position="177"/>
        <end position="217"/>
    </location>
</feature>